<evidence type="ECO:0000256" key="1">
    <source>
        <dbReference type="SAM" id="MobiDB-lite"/>
    </source>
</evidence>
<feature type="compositionally biased region" description="Basic and acidic residues" evidence="1">
    <location>
        <begin position="213"/>
        <end position="246"/>
    </location>
</feature>
<dbReference type="RefSeq" id="XP_005767565.1">
    <property type="nucleotide sequence ID" value="XM_005767508.1"/>
</dbReference>
<evidence type="ECO:0000259" key="2">
    <source>
        <dbReference type="SMART" id="SM00833"/>
    </source>
</evidence>
<organism evidence="3 4">
    <name type="scientific">Emiliania huxleyi (strain CCMP1516)</name>
    <dbReference type="NCBI Taxonomy" id="280463"/>
    <lineage>
        <taxon>Eukaryota</taxon>
        <taxon>Haptista</taxon>
        <taxon>Haptophyta</taxon>
        <taxon>Prymnesiophyceae</taxon>
        <taxon>Isochrysidales</taxon>
        <taxon>Noelaerhabdaceae</taxon>
        <taxon>Emiliania</taxon>
    </lineage>
</organism>
<sequence length="458" mass="48640">MEGGAKRLQQLAASRGAAWDHIVIESSGVAEPREIRNNLREALATDPDALNGAALSRMVTVVDASTFLQQFERRQAIGDRPDLGGGENVPMPILAARRQVVDLMCEQVECADIVILNKADLVSSTELQLLTEAVARLNPHAAVLATQFGQVDPASVLSGGMVGGSVASLDIEREQWRLVQLSIGGGEGAHGEGAHGESEHGHGDGANGPGHSECAHAHGECGHEHGERQHGHGEHGHGHGSGRAEADGGGCTVAGCSSHAHSHGHAHHQHSHSRGREAERFGITSFCYRRRRPFHPRRLMGVGFSDFEAARTRALARAAGRAAPSAADPATADASPMAAVIRSKGFAWMQSAHWKRFLWAHAGRHVEARDVSPSGACRPLPAGRFPPATQVAPHAPWWDAVIRDEWPAGAADVAAIEADMAAEFGDRRQEIVFIGVQMDEQRITAPRGGGLPPRKSCA</sequence>
<reference evidence="3" key="2">
    <citation type="submission" date="2024-10" db="UniProtKB">
        <authorList>
            <consortium name="EnsemblProtists"/>
        </authorList>
    </citation>
    <scope>IDENTIFICATION</scope>
</reference>
<keyword evidence="4" id="KW-1185">Reference proteome</keyword>
<dbReference type="InterPro" id="IPR003495">
    <property type="entry name" value="CobW/HypB/UreG_nucleotide-bd"/>
</dbReference>
<feature type="compositionally biased region" description="Basic and acidic residues" evidence="1">
    <location>
        <begin position="189"/>
        <end position="203"/>
    </location>
</feature>
<dbReference type="InterPro" id="IPR011629">
    <property type="entry name" value="CobW-like_C"/>
</dbReference>
<dbReference type="PaxDb" id="2903-EOD15136"/>
<feature type="domain" description="CobW C-terminal" evidence="2">
    <location>
        <begin position="283"/>
        <end position="451"/>
    </location>
</feature>
<dbReference type="AlphaFoldDB" id="A0A0D3IV51"/>
<dbReference type="STRING" id="2903.R1DWK5"/>
<dbReference type="Pfam" id="PF07683">
    <property type="entry name" value="CobW_C"/>
    <property type="match status" value="1"/>
</dbReference>
<dbReference type="EnsemblProtists" id="EOD15136">
    <property type="protein sequence ID" value="EOD15136"/>
    <property type="gene ID" value="EMIHUDRAFT_119467"/>
</dbReference>
<dbReference type="HOGENOM" id="CLU_017452_2_1_1"/>
<dbReference type="PANTHER" id="PTHR43603:SF1">
    <property type="entry name" value="ZINC-REGULATED GTPASE METALLOPROTEIN ACTIVATOR 1"/>
    <property type="match status" value="1"/>
</dbReference>
<dbReference type="SMART" id="SM00833">
    <property type="entry name" value="CobW_C"/>
    <property type="match status" value="1"/>
</dbReference>
<reference evidence="4" key="1">
    <citation type="journal article" date="2013" name="Nature">
        <title>Pan genome of the phytoplankton Emiliania underpins its global distribution.</title>
        <authorList>
            <person name="Read B.A."/>
            <person name="Kegel J."/>
            <person name="Klute M.J."/>
            <person name="Kuo A."/>
            <person name="Lefebvre S.C."/>
            <person name="Maumus F."/>
            <person name="Mayer C."/>
            <person name="Miller J."/>
            <person name="Monier A."/>
            <person name="Salamov A."/>
            <person name="Young J."/>
            <person name="Aguilar M."/>
            <person name="Claverie J.M."/>
            <person name="Frickenhaus S."/>
            <person name="Gonzalez K."/>
            <person name="Herman E.K."/>
            <person name="Lin Y.C."/>
            <person name="Napier J."/>
            <person name="Ogata H."/>
            <person name="Sarno A.F."/>
            <person name="Shmutz J."/>
            <person name="Schroeder D."/>
            <person name="de Vargas C."/>
            <person name="Verret F."/>
            <person name="von Dassow P."/>
            <person name="Valentin K."/>
            <person name="Van de Peer Y."/>
            <person name="Wheeler G."/>
            <person name="Dacks J.B."/>
            <person name="Delwiche C.F."/>
            <person name="Dyhrman S.T."/>
            <person name="Glockner G."/>
            <person name="John U."/>
            <person name="Richards T."/>
            <person name="Worden A.Z."/>
            <person name="Zhang X."/>
            <person name="Grigoriev I.V."/>
            <person name="Allen A.E."/>
            <person name="Bidle K."/>
            <person name="Borodovsky M."/>
            <person name="Bowler C."/>
            <person name="Brownlee C."/>
            <person name="Cock J.M."/>
            <person name="Elias M."/>
            <person name="Gladyshev V.N."/>
            <person name="Groth M."/>
            <person name="Guda C."/>
            <person name="Hadaegh A."/>
            <person name="Iglesias-Rodriguez M.D."/>
            <person name="Jenkins J."/>
            <person name="Jones B.M."/>
            <person name="Lawson T."/>
            <person name="Leese F."/>
            <person name="Lindquist E."/>
            <person name="Lobanov A."/>
            <person name="Lomsadze A."/>
            <person name="Malik S.B."/>
            <person name="Marsh M.E."/>
            <person name="Mackinder L."/>
            <person name="Mock T."/>
            <person name="Mueller-Roeber B."/>
            <person name="Pagarete A."/>
            <person name="Parker M."/>
            <person name="Probert I."/>
            <person name="Quesneville H."/>
            <person name="Raines C."/>
            <person name="Rensing S.A."/>
            <person name="Riano-Pachon D.M."/>
            <person name="Richier S."/>
            <person name="Rokitta S."/>
            <person name="Shiraiwa Y."/>
            <person name="Soanes D.M."/>
            <person name="van der Giezen M."/>
            <person name="Wahlund T.M."/>
            <person name="Williams B."/>
            <person name="Wilson W."/>
            <person name="Wolfe G."/>
            <person name="Wurch L.L."/>
        </authorList>
    </citation>
    <scope>NUCLEOTIDE SEQUENCE</scope>
</reference>
<dbReference type="PANTHER" id="PTHR43603">
    <property type="entry name" value="COBW DOMAIN-CONTAINING PROTEIN DDB_G0274527"/>
    <property type="match status" value="1"/>
</dbReference>
<dbReference type="Gene3D" id="3.40.50.300">
    <property type="entry name" value="P-loop containing nucleotide triphosphate hydrolases"/>
    <property type="match status" value="1"/>
</dbReference>
<accession>A0A0D3IV51</accession>
<feature type="compositionally biased region" description="Basic residues" evidence="1">
    <location>
        <begin position="260"/>
        <end position="273"/>
    </location>
</feature>
<name>A0A0D3IV51_EMIH1</name>
<evidence type="ECO:0000313" key="3">
    <source>
        <dbReference type="EnsemblProtists" id="EOD15136"/>
    </source>
</evidence>
<dbReference type="SUPFAM" id="SSF90002">
    <property type="entry name" value="Hypothetical protein YjiA, C-terminal domain"/>
    <property type="match status" value="1"/>
</dbReference>
<dbReference type="KEGG" id="ehx:EMIHUDRAFT_119467"/>
<proteinExistence type="predicted"/>
<protein>
    <recommendedName>
        <fullName evidence="2">CobW C-terminal domain-containing protein</fullName>
    </recommendedName>
</protein>
<dbReference type="SUPFAM" id="SSF52540">
    <property type="entry name" value="P-loop containing nucleoside triphosphate hydrolases"/>
    <property type="match status" value="1"/>
</dbReference>
<dbReference type="Pfam" id="PF02492">
    <property type="entry name" value="cobW"/>
    <property type="match status" value="1"/>
</dbReference>
<dbReference type="InterPro" id="IPR027417">
    <property type="entry name" value="P-loop_NTPase"/>
</dbReference>
<dbReference type="InterPro" id="IPR051927">
    <property type="entry name" value="Zn_Chap_cDPG_Synth"/>
</dbReference>
<dbReference type="GeneID" id="17261291"/>
<dbReference type="Proteomes" id="UP000013827">
    <property type="component" value="Unassembled WGS sequence"/>
</dbReference>
<evidence type="ECO:0000313" key="4">
    <source>
        <dbReference type="Proteomes" id="UP000013827"/>
    </source>
</evidence>
<feature type="region of interest" description="Disordered" evidence="1">
    <location>
        <begin position="187"/>
        <end position="277"/>
    </location>
</feature>